<evidence type="ECO:0000313" key="8">
    <source>
        <dbReference type="Proteomes" id="UP000254424"/>
    </source>
</evidence>
<dbReference type="InterPro" id="IPR011040">
    <property type="entry name" value="Sialidase"/>
</dbReference>
<dbReference type="GO" id="GO:0016787">
    <property type="term" value="F:hydrolase activity"/>
    <property type="evidence" value="ECO:0007669"/>
    <property type="project" value="UniProtKB-KW"/>
</dbReference>
<feature type="signal peptide" evidence="1">
    <location>
        <begin position="1"/>
        <end position="25"/>
    </location>
</feature>
<evidence type="ECO:0000259" key="6">
    <source>
        <dbReference type="Pfam" id="PF24067"/>
    </source>
</evidence>
<dbReference type="SUPFAM" id="SSF50939">
    <property type="entry name" value="Sialidases"/>
    <property type="match status" value="1"/>
</dbReference>
<dbReference type="STRING" id="483216.BACEGG_00625"/>
<proteinExistence type="predicted"/>
<feature type="domain" description="Mannosylglycerate hydrolase MGH1-like glycoside hydrolase" evidence="4">
    <location>
        <begin position="706"/>
        <end position="1023"/>
    </location>
</feature>
<dbReference type="Proteomes" id="UP000254424">
    <property type="component" value="Unassembled WGS sequence"/>
</dbReference>
<dbReference type="InterPro" id="IPR056425">
    <property type="entry name" value="Beta-prop_BT_1020"/>
</dbReference>
<dbReference type="Pfam" id="PF22585">
    <property type="entry name" value="Sialidase-like_CBM"/>
    <property type="match status" value="1"/>
</dbReference>
<feature type="chain" id="PRO_5016871149" evidence="1">
    <location>
        <begin position="26"/>
        <end position="1110"/>
    </location>
</feature>
<evidence type="ECO:0000256" key="1">
    <source>
        <dbReference type="SAM" id="SignalP"/>
    </source>
</evidence>
<dbReference type="EMBL" id="UFSX01000002">
    <property type="protein sequence ID" value="SUV43639.1"/>
    <property type="molecule type" value="Genomic_DNA"/>
</dbReference>
<dbReference type="Pfam" id="PF13088">
    <property type="entry name" value="BNR_2"/>
    <property type="match status" value="1"/>
</dbReference>
<dbReference type="Gene3D" id="1.50.10.10">
    <property type="match status" value="1"/>
</dbReference>
<evidence type="ECO:0000259" key="5">
    <source>
        <dbReference type="Pfam" id="PF22585"/>
    </source>
</evidence>
<evidence type="ECO:0000313" key="7">
    <source>
        <dbReference type="EMBL" id="SUV43639.1"/>
    </source>
</evidence>
<keyword evidence="7" id="KW-0378">Hydrolase</keyword>
<dbReference type="InterPro" id="IPR054491">
    <property type="entry name" value="MGH1-like_GH"/>
</dbReference>
<feature type="domain" description="Sialidase" evidence="3">
    <location>
        <begin position="283"/>
        <end position="352"/>
    </location>
</feature>
<gene>
    <name evidence="7" type="ORF">NCTC11155_03044</name>
</gene>
<dbReference type="AlphaFoldDB" id="A0A380Z9F4"/>
<feature type="domain" description="BT-1020-like N-terminal beta-propeller" evidence="6">
    <location>
        <begin position="30"/>
        <end position="264"/>
    </location>
</feature>
<dbReference type="InterPro" id="IPR054490">
    <property type="entry name" value="BT_1020-like_b-sandwich_1"/>
</dbReference>
<evidence type="ECO:0000259" key="3">
    <source>
        <dbReference type="Pfam" id="PF13088"/>
    </source>
</evidence>
<name>A0A380Z9F4_9BACE</name>
<feature type="domain" description="Glycoside hydrolase family 65 C-terminal" evidence="2">
    <location>
        <begin position="1040"/>
        <end position="1095"/>
    </location>
</feature>
<dbReference type="InterPro" id="IPR008928">
    <property type="entry name" value="6-hairpin_glycosidase_sf"/>
</dbReference>
<keyword evidence="1" id="KW-0732">Signal</keyword>
<reference evidence="7 8" key="1">
    <citation type="submission" date="2018-06" db="EMBL/GenBank/DDBJ databases">
        <authorList>
            <consortium name="Pathogen Informatics"/>
            <person name="Doyle S."/>
        </authorList>
    </citation>
    <scope>NUCLEOTIDE SEQUENCE [LARGE SCALE GENOMIC DNA]</scope>
    <source>
        <strain evidence="7 8">NCTC11155</strain>
    </source>
</reference>
<dbReference type="GO" id="GO:0005975">
    <property type="term" value="P:carbohydrate metabolic process"/>
    <property type="evidence" value="ECO:0007669"/>
    <property type="project" value="InterPro"/>
</dbReference>
<dbReference type="SUPFAM" id="SSF48208">
    <property type="entry name" value="Six-hairpin glycosidases"/>
    <property type="match status" value="1"/>
</dbReference>
<dbReference type="InterPro" id="IPR012341">
    <property type="entry name" value="6hp_glycosidase-like_sf"/>
</dbReference>
<dbReference type="Pfam" id="PF03633">
    <property type="entry name" value="Glyco_hydro_65C"/>
    <property type="match status" value="1"/>
</dbReference>
<dbReference type="Pfam" id="PF22422">
    <property type="entry name" value="MGH1-like_GH"/>
    <property type="match status" value="1"/>
</dbReference>
<accession>A0A380Z9F4</accession>
<dbReference type="Pfam" id="PF24067">
    <property type="entry name" value="Beta-prop_BT_1020"/>
    <property type="match status" value="1"/>
</dbReference>
<dbReference type="InterPro" id="IPR005194">
    <property type="entry name" value="Glyco_hydro_65_C"/>
</dbReference>
<protein>
    <submittedName>
        <fullName evidence="7">Glycoside hydrolase</fullName>
    </submittedName>
</protein>
<dbReference type="InterPro" id="IPR036278">
    <property type="entry name" value="Sialidase_sf"/>
</dbReference>
<sequence>MYMKKNRYLLSIAITLMTGVAPLAAQTPQLVHYTGTELSNPYEHDGQLSPVVGVHNIQVVRANREHPSKENGNGWTYNHQSMMAYWNGQFYMHYLSDPKDEHVPPSVTYLVTSKDGYNWTAPEILFPSYRIPDGYTKEGRTDSAKNLDAIMHQRVGFYTSKSGKLIAMGNYGIALDKKDDPNDGNGIGRVVREINKDGSFGPIYFIYYNHNFNEKNTIYPYFTRSKDKGFVKACHEILNNPRYRMQWVEEADRNDPLIPLHKGYKAYCDYTLPNGDIVALWKHALTSVSKDGGLTWHQPVERAKGFVNSNAKIWGQRLSDGTYATVYNPSEFRWPLAISLSKDGLNYTTLNLVHGEITRMRYGGNYKSHGPQYVRGIQEGNGIPEDGDLWLSYSVNKEDMWVSRIQVPVQLEATAHAKDDFSQAETLADLTDWNLYSPLWAPVSLEGKWLKMSDRDPFDYCRIERKIPASKELKVAFDIKADQNDKGLLQIEFLDENSIACARIDLNPDGTMLSKGGARYGKLLNYEAGKSYHVEVILSVSKRMSEVFIDGKKAGQRMFFAPVAAIKRIAFRTGERRTFPTIDTPADWDGTLADAGEQEPLVAYSISNFQTSSTDVSASAAVLNYNNYKHYVDYFNGMEDENIAQAIPNSEASAWMEKNIPLFDCPQKNFEEMFYYRWWTLRKHIKQTPVGYGMTEFLVNRSYADKYNLIACAIGHHIYESRWLRDSQYLDQIIHTWYRGNEGGPMKKMEKFSSWNIDAMLGRYLVDGNMDFLKDMLPDLEKEYSRWEKTHRLPNGLYWQGDVQDGMEESISGGRRKKYARPTINSYMYANAKALSDIGILLDNPEMARKYGMKADSLKTLVQNKLWNEKHQFFETLRGDTCAAVREAIGFIPWYFNLPDREAQHYAEAWRQTMDEKGFAAPYGLTTAERRHPQFRSHGVGRCEWDGAIWPFASSQTLTAMANFLNNYPQNDILADSTYFHQMELYVESQYHRGRPYIGEYLDEKNGAWLMGDRERSRYYNHSTFNDLIITGLVGLRPRFDDKIEVNPLIPADKWEYFCLDNVSYHGRNITIIWDKYGSRYHHGNGLTILVDGRPAGHSEKLERLVCKMN</sequence>
<organism evidence="7 8">
    <name type="scientific">Bacteroides eggerthii</name>
    <dbReference type="NCBI Taxonomy" id="28111"/>
    <lineage>
        <taxon>Bacteria</taxon>
        <taxon>Pseudomonadati</taxon>
        <taxon>Bacteroidota</taxon>
        <taxon>Bacteroidia</taxon>
        <taxon>Bacteroidales</taxon>
        <taxon>Bacteroidaceae</taxon>
        <taxon>Bacteroides</taxon>
    </lineage>
</organism>
<evidence type="ECO:0000259" key="2">
    <source>
        <dbReference type="Pfam" id="PF03633"/>
    </source>
</evidence>
<feature type="domain" description="BT-1020-like structural beta-sandwich" evidence="5">
    <location>
        <begin position="433"/>
        <end position="588"/>
    </location>
</feature>
<evidence type="ECO:0000259" key="4">
    <source>
        <dbReference type="Pfam" id="PF22422"/>
    </source>
</evidence>